<dbReference type="EMBL" id="HACG01003333">
    <property type="protein sequence ID" value="CEK50198.1"/>
    <property type="molecule type" value="Transcribed_RNA"/>
</dbReference>
<accession>A0A0B6Y244</accession>
<feature type="compositionally biased region" description="Polar residues" evidence="1">
    <location>
        <begin position="55"/>
        <end position="74"/>
    </location>
</feature>
<organism evidence="2">
    <name type="scientific">Arion vulgaris</name>
    <dbReference type="NCBI Taxonomy" id="1028688"/>
    <lineage>
        <taxon>Eukaryota</taxon>
        <taxon>Metazoa</taxon>
        <taxon>Spiralia</taxon>
        <taxon>Lophotrochozoa</taxon>
        <taxon>Mollusca</taxon>
        <taxon>Gastropoda</taxon>
        <taxon>Heterobranchia</taxon>
        <taxon>Euthyneura</taxon>
        <taxon>Panpulmonata</taxon>
        <taxon>Eupulmonata</taxon>
        <taxon>Stylommatophora</taxon>
        <taxon>Helicina</taxon>
        <taxon>Arionoidea</taxon>
        <taxon>Arionidae</taxon>
        <taxon>Arion</taxon>
    </lineage>
</organism>
<reference evidence="2" key="1">
    <citation type="submission" date="2014-12" db="EMBL/GenBank/DDBJ databases">
        <title>Insight into the proteome of Arion vulgaris.</title>
        <authorList>
            <person name="Aradska J."/>
            <person name="Bulat T."/>
            <person name="Smidak R."/>
            <person name="Sarate P."/>
            <person name="Gangsoo J."/>
            <person name="Sialana F."/>
            <person name="Bilban M."/>
            <person name="Lubec G."/>
        </authorList>
    </citation>
    <scope>NUCLEOTIDE SEQUENCE</scope>
    <source>
        <tissue evidence="2">Skin</tissue>
    </source>
</reference>
<sequence length="117" mass="13269">PGQVAKFQRFCGVEYEKPATCDQQTQTRGESSDSESNNEQDEQTSKNVSPDHQDATSSTSASTLEKTVSNNLHESQVYHRIAPDNKFEEYNNNLNIENSKIRKRNGYHIIEPSTKAY</sequence>
<gene>
    <name evidence="2" type="primary">ORF10117</name>
</gene>
<feature type="region of interest" description="Disordered" evidence="1">
    <location>
        <begin position="17"/>
        <end position="86"/>
    </location>
</feature>
<evidence type="ECO:0000256" key="1">
    <source>
        <dbReference type="SAM" id="MobiDB-lite"/>
    </source>
</evidence>
<feature type="non-terminal residue" evidence="2">
    <location>
        <position position="1"/>
    </location>
</feature>
<evidence type="ECO:0000313" key="2">
    <source>
        <dbReference type="EMBL" id="CEK50198.1"/>
    </source>
</evidence>
<dbReference type="AlphaFoldDB" id="A0A0B6Y244"/>
<proteinExistence type="predicted"/>
<feature type="compositionally biased region" description="Acidic residues" evidence="1">
    <location>
        <begin position="32"/>
        <end position="42"/>
    </location>
</feature>
<feature type="non-terminal residue" evidence="2">
    <location>
        <position position="117"/>
    </location>
</feature>
<protein>
    <submittedName>
        <fullName evidence="2">Uncharacterized protein</fullName>
    </submittedName>
</protein>
<name>A0A0B6Y244_9EUPU</name>